<name>A0ABP3AYL4_9LIST</name>
<protein>
    <submittedName>
        <fullName evidence="2">WxL domain surface protein</fullName>
    </submittedName>
</protein>
<dbReference type="EMBL" id="AODF01000018">
    <property type="protein sequence ID" value="EUJ31338.1"/>
    <property type="molecule type" value="Genomic_DNA"/>
</dbReference>
<comment type="caution">
    <text evidence="2">The sequence shown here is derived from an EMBL/GenBank/DDBJ whole genome shotgun (WGS) entry which is preliminary data.</text>
</comment>
<feature type="chain" id="PRO_5046965823" evidence="1">
    <location>
        <begin position="29"/>
        <end position="441"/>
    </location>
</feature>
<keyword evidence="1" id="KW-0732">Signal</keyword>
<reference evidence="2 3" key="1">
    <citation type="journal article" date="2014" name="Int. J. Syst. Evol. Microbiol.">
        <title>Listeria floridensis sp. nov., Listeria aquatica sp. nov., Listeria cornellensis sp. nov., Listeria riparia sp. nov. and Listeria grandensis sp. nov., from agricultural and natural environments.</title>
        <authorList>
            <person name="den Bakker H.C."/>
            <person name="Warchocki S."/>
            <person name="Wright E.M."/>
            <person name="Allred A.F."/>
            <person name="Ahlstrom C."/>
            <person name="Manuel C.S."/>
            <person name="Stasiewicz M.J."/>
            <person name="Burrell A."/>
            <person name="Roof S."/>
            <person name="Strawn L."/>
            <person name="Fortes E.D."/>
            <person name="Nightingale K.K."/>
            <person name="Kephart D."/>
            <person name="Wiedmann M."/>
        </authorList>
    </citation>
    <scope>NUCLEOTIDE SEQUENCE [LARGE SCALE GENOMIC DNA]</scope>
    <source>
        <strain evidence="2 3">FSL S10-1187</strain>
    </source>
</reference>
<evidence type="ECO:0000313" key="2">
    <source>
        <dbReference type="EMBL" id="EUJ31338.1"/>
    </source>
</evidence>
<dbReference type="RefSeq" id="WP_036097392.1">
    <property type="nucleotide sequence ID" value="NZ_AODF01000018.1"/>
</dbReference>
<sequence>MKRKMMKKIFLSTLAASVVMTSFGSFKAKPVSAENGATVKAQRPISASERNLAKYLEKMGIKVTNYNQGLTDAEAKQMVDYLQKNPLKRSKQMRPRQRETRAGGLDTSITRLTVKMKSSSKGSFISKFTPYNSENKPYVGEMVSVVKLPMEGSIPFGIDIGGERAIQDYRKGNYGVRLIMRLPKGMDAKEAYKIIDWEKSILKTNLYVRVIGVPLPLEMSFPLKFDRSSIQFSPKTPNELSIVVRGMDKNTTSKAEWESYPQFANESLMRLAATTNIGSLSGSAEGNIYMNFSKYAGNEDDSSPDKVLTKGKLTPAENKKFEMQMFVVDRSGLTAGKAGKGNISNAEVIPGKEYAYQTTNNQIPTWREYISLWDNQQEFNTVPANDQEVIGELYDLPGKNIFERELNLNLLRNGDFNKFDPKRFDRIVDYYTKEEVTTEKK</sequence>
<gene>
    <name evidence="2" type="ORF">MFLO_08937</name>
</gene>
<feature type="signal peptide" evidence="1">
    <location>
        <begin position="1"/>
        <end position="28"/>
    </location>
</feature>
<proteinExistence type="predicted"/>
<evidence type="ECO:0000256" key="1">
    <source>
        <dbReference type="SAM" id="SignalP"/>
    </source>
</evidence>
<keyword evidence="3" id="KW-1185">Reference proteome</keyword>
<accession>A0ABP3AYL4</accession>
<organism evidence="2 3">
    <name type="scientific">Listeria floridensis FSL S10-1187</name>
    <dbReference type="NCBI Taxonomy" id="1265817"/>
    <lineage>
        <taxon>Bacteria</taxon>
        <taxon>Bacillati</taxon>
        <taxon>Bacillota</taxon>
        <taxon>Bacilli</taxon>
        <taxon>Bacillales</taxon>
        <taxon>Listeriaceae</taxon>
        <taxon>Listeria</taxon>
    </lineage>
</organism>
<evidence type="ECO:0000313" key="3">
    <source>
        <dbReference type="Proteomes" id="UP000019249"/>
    </source>
</evidence>
<dbReference type="Proteomes" id="UP000019249">
    <property type="component" value="Unassembled WGS sequence"/>
</dbReference>